<organism evidence="2 3">
    <name type="scientific">Halorubrum tropicale</name>
    <dbReference type="NCBI Taxonomy" id="1765655"/>
    <lineage>
        <taxon>Archaea</taxon>
        <taxon>Methanobacteriati</taxon>
        <taxon>Methanobacteriota</taxon>
        <taxon>Stenosarchaea group</taxon>
        <taxon>Halobacteria</taxon>
        <taxon>Halobacteriales</taxon>
        <taxon>Haloferacaceae</taxon>
        <taxon>Halorubrum</taxon>
    </lineage>
</organism>
<reference evidence="2 3" key="1">
    <citation type="submission" date="2015-08" db="EMBL/GenBank/DDBJ databases">
        <title>Genomes of Isolates from Cabo Rojo, PR.</title>
        <authorList>
            <person name="Sanchez-Nieves R.L."/>
            <person name="Montalvo-Rodriguez R."/>
        </authorList>
    </citation>
    <scope>NUCLEOTIDE SEQUENCE [LARGE SCALE GENOMIC DNA]</scope>
    <source>
        <strain evidence="2 3">5</strain>
    </source>
</reference>
<feature type="region of interest" description="Disordered" evidence="1">
    <location>
        <begin position="1"/>
        <end position="47"/>
    </location>
</feature>
<dbReference type="RefSeq" id="WP_053773186.1">
    <property type="nucleotide sequence ID" value="NZ_LIST01000013.1"/>
</dbReference>
<proteinExistence type="predicted"/>
<dbReference type="OrthoDB" id="205281at2157"/>
<dbReference type="Proteomes" id="UP000037747">
    <property type="component" value="Unassembled WGS sequence"/>
</dbReference>
<dbReference type="PATRIC" id="fig|1705389.3.peg.2946"/>
<evidence type="ECO:0000313" key="3">
    <source>
        <dbReference type="Proteomes" id="UP000037747"/>
    </source>
</evidence>
<accession>A0A0M9AIJ7</accession>
<protein>
    <submittedName>
        <fullName evidence="2">Uncharacterized protein</fullName>
    </submittedName>
</protein>
<evidence type="ECO:0000256" key="1">
    <source>
        <dbReference type="SAM" id="MobiDB-lite"/>
    </source>
</evidence>
<evidence type="ECO:0000313" key="2">
    <source>
        <dbReference type="EMBL" id="KOX92722.1"/>
    </source>
</evidence>
<gene>
    <name evidence="2" type="ORF">AMR74_16735</name>
</gene>
<feature type="compositionally biased region" description="Acidic residues" evidence="1">
    <location>
        <begin position="19"/>
        <end position="33"/>
    </location>
</feature>
<name>A0A0M9AIJ7_9EURY</name>
<dbReference type="EMBL" id="LIST01000013">
    <property type="protein sequence ID" value="KOX92722.1"/>
    <property type="molecule type" value="Genomic_DNA"/>
</dbReference>
<comment type="caution">
    <text evidence="2">The sequence shown here is derived from an EMBL/GenBank/DDBJ whole genome shotgun (WGS) entry which is preliminary data.</text>
</comment>
<sequence>MARDSILDEAEQNQANDQDAAEDDAGDGQEDDDGRVRLTQRTPQDLLDDVEAVQEQYHLPSRNAAINFMLKTASDDLLDE</sequence>
<dbReference type="AlphaFoldDB" id="A0A0M9AIJ7"/>
<keyword evidence="3" id="KW-1185">Reference proteome</keyword>